<dbReference type="AlphaFoldDB" id="A0A0G2FLY6"/>
<dbReference type="STRING" id="1214573.A0A0G2FLY6"/>
<organism evidence="1 2">
    <name type="scientific">Diaporthe ampelina</name>
    <dbReference type="NCBI Taxonomy" id="1214573"/>
    <lineage>
        <taxon>Eukaryota</taxon>
        <taxon>Fungi</taxon>
        <taxon>Dikarya</taxon>
        <taxon>Ascomycota</taxon>
        <taxon>Pezizomycotina</taxon>
        <taxon>Sordariomycetes</taxon>
        <taxon>Sordariomycetidae</taxon>
        <taxon>Diaporthales</taxon>
        <taxon>Diaporthaceae</taxon>
        <taxon>Diaporthe</taxon>
    </lineage>
</organism>
<dbReference type="PANTHER" id="PTHR35179:SF1">
    <property type="entry name" value="INTEGRAL MEMBRANE PROTEIN"/>
    <property type="match status" value="1"/>
</dbReference>
<accession>A0A0G2FLY6</accession>
<evidence type="ECO:0000313" key="2">
    <source>
        <dbReference type="Proteomes" id="UP000034680"/>
    </source>
</evidence>
<gene>
    <name evidence="1" type="ORF">UCDDA912_g04628</name>
</gene>
<reference evidence="1 2" key="2">
    <citation type="submission" date="2015-05" db="EMBL/GenBank/DDBJ databases">
        <authorList>
            <person name="Morales-Cruz A."/>
            <person name="Amrine K.C."/>
            <person name="Cantu D."/>
        </authorList>
    </citation>
    <scope>NUCLEOTIDE SEQUENCE [LARGE SCALE GENOMIC DNA]</scope>
    <source>
        <strain evidence="1">DA912</strain>
    </source>
</reference>
<comment type="caution">
    <text evidence="1">The sequence shown here is derived from an EMBL/GenBank/DDBJ whole genome shotgun (WGS) entry which is preliminary data.</text>
</comment>
<protein>
    <submittedName>
        <fullName evidence="1">Putative geranylgeranyl pyrophosphate synthetase</fullName>
    </submittedName>
</protein>
<keyword evidence="2" id="KW-1185">Reference proteome</keyword>
<name>A0A0G2FLY6_9PEZI</name>
<dbReference type="OrthoDB" id="420564at2759"/>
<sequence>MARMPSYPFEPMFQSMSALNPDFRFDGVDLIVNRNSLNRLLKFTSGAVKQDFRLDLAMVHNTLVITPAWERVSEIIRDKSNHGREFEEMFLQRQRLQDSGSYHRAIRYNLGPLNCAVLSELDAALPGPAEAIASYGQGWDFCPQLSWVPSAKLSNEGQPNTRAEEILFGPRDPTASKEPRLRHQPRSKVIPKGAGTLSKDAAELSARVGSGINKVPQLWLGRVPFLVRGKYSSGLFTNVGVVNLATSFAAYENRMQDRLQRLVSLIGTLREAARDAATQRCVAICDKSVQPRALRIFNHHTIPPLPLPTDIRRHFWASREMGNQDSK</sequence>
<dbReference type="EMBL" id="LCUC01000163">
    <property type="protein sequence ID" value="KKY35352.1"/>
    <property type="molecule type" value="Genomic_DNA"/>
</dbReference>
<reference evidence="1 2" key="1">
    <citation type="submission" date="2015-05" db="EMBL/GenBank/DDBJ databases">
        <title>Distinctive expansion of gene families associated with plant cell wall degradation and secondary metabolism in the genomes of grapevine trunk pathogens.</title>
        <authorList>
            <person name="Lawrence D.P."/>
            <person name="Travadon R."/>
            <person name="Rolshausen P.E."/>
            <person name="Baumgartner K."/>
        </authorList>
    </citation>
    <scope>NUCLEOTIDE SEQUENCE [LARGE SCALE GENOMIC DNA]</scope>
    <source>
        <strain evidence="1">DA912</strain>
    </source>
</reference>
<dbReference type="PANTHER" id="PTHR35179">
    <property type="entry name" value="PROTEIN CBG02620"/>
    <property type="match status" value="1"/>
</dbReference>
<evidence type="ECO:0000313" key="1">
    <source>
        <dbReference type="EMBL" id="KKY35352.1"/>
    </source>
</evidence>
<dbReference type="Proteomes" id="UP000034680">
    <property type="component" value="Unassembled WGS sequence"/>
</dbReference>
<proteinExistence type="predicted"/>